<feature type="region of interest" description="Disordered" evidence="1">
    <location>
        <begin position="30"/>
        <end position="51"/>
    </location>
</feature>
<evidence type="ECO:0000313" key="2">
    <source>
        <dbReference type="EMBL" id="ADV64254.1"/>
    </source>
</evidence>
<proteinExistence type="predicted"/>
<dbReference type="eggNOG" id="COG3236">
    <property type="taxonomic scope" value="Bacteria"/>
</dbReference>
<reference evidence="2 3" key="2">
    <citation type="journal article" date="2011" name="Stand. Genomic Sci.">
        <title>Complete genome sequence of Isosphaera pallida type strain (IS1B).</title>
        <authorList>
            <consortium name="US DOE Joint Genome Institute (JGI-PGF)"/>
            <person name="Goker M."/>
            <person name="Cleland D."/>
            <person name="Saunders E."/>
            <person name="Lapidus A."/>
            <person name="Nolan M."/>
            <person name="Lucas S."/>
            <person name="Hammon N."/>
            <person name="Deshpande S."/>
            <person name="Cheng J.F."/>
            <person name="Tapia R."/>
            <person name="Han C."/>
            <person name="Goodwin L."/>
            <person name="Pitluck S."/>
            <person name="Liolios K."/>
            <person name="Pagani I."/>
            <person name="Ivanova N."/>
            <person name="Mavromatis K."/>
            <person name="Pati A."/>
            <person name="Chen A."/>
            <person name="Palaniappan K."/>
            <person name="Land M."/>
            <person name="Hauser L."/>
            <person name="Chang Y.J."/>
            <person name="Jeffries C.D."/>
            <person name="Detter J.C."/>
            <person name="Beck B."/>
            <person name="Woyke T."/>
            <person name="Bristow J."/>
            <person name="Eisen J.A."/>
            <person name="Markowitz V."/>
            <person name="Hugenholtz P."/>
            <person name="Kyrpides N.C."/>
            <person name="Klenk H.P."/>
        </authorList>
    </citation>
    <scope>NUCLEOTIDE SEQUENCE [LARGE SCALE GENOMIC DNA]</scope>
    <source>
        <strain evidence="3">ATCC 43644 / DSM 9630 / IS1B</strain>
    </source>
</reference>
<dbReference type="InParanoid" id="E8QZC5"/>
<reference key="1">
    <citation type="submission" date="2010-11" db="EMBL/GenBank/DDBJ databases">
        <title>The complete sequence of chromosome of Isophaera pallida ATCC 43644.</title>
        <authorList>
            <consortium name="US DOE Joint Genome Institute (JGI-PGF)"/>
            <person name="Lucas S."/>
            <person name="Copeland A."/>
            <person name="Lapidus A."/>
            <person name="Bruce D."/>
            <person name="Goodwin L."/>
            <person name="Pitluck S."/>
            <person name="Kyrpides N."/>
            <person name="Mavromatis K."/>
            <person name="Pagani I."/>
            <person name="Ivanova N."/>
            <person name="Saunders E."/>
            <person name="Brettin T."/>
            <person name="Detter J.C."/>
            <person name="Han C."/>
            <person name="Tapia R."/>
            <person name="Land M."/>
            <person name="Hauser L."/>
            <person name="Markowitz V."/>
            <person name="Cheng J.-F."/>
            <person name="Hugenholtz P."/>
            <person name="Woyke T."/>
            <person name="Wu D."/>
            <person name="Eisen J.A."/>
        </authorList>
    </citation>
    <scope>NUCLEOTIDE SEQUENCE</scope>
    <source>
        <strain>ATCC 43644</strain>
    </source>
</reference>
<evidence type="ECO:0000256" key="1">
    <source>
        <dbReference type="SAM" id="MobiDB-lite"/>
    </source>
</evidence>
<name>E8QZC5_ISOPI</name>
<dbReference type="InterPro" id="IPR037238">
    <property type="entry name" value="YbiA-like_sf"/>
</dbReference>
<dbReference type="HOGENOM" id="CLU_2058198_0_0_0"/>
<feature type="compositionally biased region" description="Polar residues" evidence="1">
    <location>
        <begin position="30"/>
        <end position="39"/>
    </location>
</feature>
<sequence>MDHAPGRIATRGTSDSFHAHAVQLKDKAWLTSQRQNDSQAWKFAGTSDEEEARRAKSLRVAARMGRGRKRPLREAVLAKFTRHDDPQATGDSMIAKHAAKDADWNDGGTDAARIGLVTS</sequence>
<protein>
    <submittedName>
        <fullName evidence="2">Uncharacterized protein</fullName>
    </submittedName>
</protein>
<dbReference type="EMBL" id="CP002353">
    <property type="protein sequence ID" value="ADV64254.1"/>
    <property type="molecule type" value="Genomic_DNA"/>
</dbReference>
<dbReference type="AlphaFoldDB" id="E8QZC5"/>
<gene>
    <name evidence="2" type="ordered locus">Isop_3698</name>
</gene>
<dbReference type="KEGG" id="ipa:Isop_3698"/>
<evidence type="ECO:0000313" key="3">
    <source>
        <dbReference type="Proteomes" id="UP000008631"/>
    </source>
</evidence>
<dbReference type="STRING" id="575540.Isop_3698"/>
<keyword evidence="3" id="KW-1185">Reference proteome</keyword>
<organism evidence="2 3">
    <name type="scientific">Isosphaera pallida (strain ATCC 43644 / DSM 9630 / IS1B)</name>
    <dbReference type="NCBI Taxonomy" id="575540"/>
    <lineage>
        <taxon>Bacteria</taxon>
        <taxon>Pseudomonadati</taxon>
        <taxon>Planctomycetota</taxon>
        <taxon>Planctomycetia</taxon>
        <taxon>Isosphaerales</taxon>
        <taxon>Isosphaeraceae</taxon>
        <taxon>Isosphaera</taxon>
    </lineage>
</organism>
<dbReference type="SUPFAM" id="SSF143990">
    <property type="entry name" value="YbiA-like"/>
    <property type="match status" value="1"/>
</dbReference>
<dbReference type="FunCoup" id="E8QZC5">
    <property type="interactions" value="67"/>
</dbReference>
<dbReference type="Proteomes" id="UP000008631">
    <property type="component" value="Chromosome"/>
</dbReference>
<accession>E8QZC5</accession>
<dbReference type="RefSeq" id="WP_013566542.1">
    <property type="nucleotide sequence ID" value="NC_014962.1"/>
</dbReference>